<organism evidence="2 3">
    <name type="scientific">Vagococcus vulneris</name>
    <dbReference type="NCBI Taxonomy" id="1977869"/>
    <lineage>
        <taxon>Bacteria</taxon>
        <taxon>Bacillati</taxon>
        <taxon>Bacillota</taxon>
        <taxon>Bacilli</taxon>
        <taxon>Lactobacillales</taxon>
        <taxon>Enterococcaceae</taxon>
        <taxon>Vagococcus</taxon>
    </lineage>
</organism>
<feature type="transmembrane region" description="Helical" evidence="1">
    <location>
        <begin position="282"/>
        <end position="300"/>
    </location>
</feature>
<feature type="transmembrane region" description="Helical" evidence="1">
    <location>
        <begin position="335"/>
        <end position="353"/>
    </location>
</feature>
<comment type="caution">
    <text evidence="2">The sequence shown here is derived from an EMBL/GenBank/DDBJ whole genome shotgun (WGS) entry which is preliminary data.</text>
</comment>
<keyword evidence="1" id="KW-0472">Membrane</keyword>
<feature type="transmembrane region" description="Helical" evidence="1">
    <location>
        <begin position="148"/>
        <end position="164"/>
    </location>
</feature>
<evidence type="ECO:0008006" key="4">
    <source>
        <dbReference type="Google" id="ProtNLM"/>
    </source>
</evidence>
<name>A0A430A2D6_9ENTE</name>
<evidence type="ECO:0000313" key="3">
    <source>
        <dbReference type="Proteomes" id="UP000287857"/>
    </source>
</evidence>
<dbReference type="AlphaFoldDB" id="A0A430A2D6"/>
<dbReference type="EMBL" id="NGJS01000001">
    <property type="protein sequence ID" value="RSU00585.1"/>
    <property type="molecule type" value="Genomic_DNA"/>
</dbReference>
<dbReference type="Proteomes" id="UP000287857">
    <property type="component" value="Unassembled WGS sequence"/>
</dbReference>
<dbReference type="RefSeq" id="WP_125982911.1">
    <property type="nucleotide sequence ID" value="NZ_NGJS01000001.1"/>
</dbReference>
<sequence length="518" mass="59863">MRSNNQTIRKWKPSLGMLLFLVFFLTSAIFLLIASKNSPIYRYNDWVDLNAFLTMGKSWGHGKIPYRDLFEQKGPLLYLVFMIASKLSPSYHGIYFLEVVNLAWVSMLLFKTARFYLDKSKSLVFVFLSYTLLLMSPFFKMGGSAEEFAFVPVVFLIYLIVKLQHTDYVLTNRDYILAGLGFSYLFWVKFTMVGGYLGFYIALFIILLLKKRTYQAVNSLVWFLLMFIVVSMLIVAYFSVLGGLNQLIFNYFYANISLYPNNETSGLIGNILNAVRIFSGRVIGNQILTVTLGFGLAVTCLTKRLFSDYESLFIYCATFFTLIISTFYGGKDFSYYFLILMPFACLSILWALTYVKAKTLTEIQWIFTGLLSLILVFGLNGNFKYSTFFPNNRSLTFNTKDHSFAQEKFARIMNKEKEPTLLNYGALDEGFYQAANIVPTVYYFERQNISDEYLPEMMETQNKAVDNKTIKFVVCRINFGETPDKAVPENIQKNYDLVADHSQFAEWDKTYLLYKAKN</sequence>
<feature type="transmembrane region" description="Helical" evidence="1">
    <location>
        <begin position="220"/>
        <end position="240"/>
    </location>
</feature>
<feature type="transmembrane region" description="Helical" evidence="1">
    <location>
        <begin position="91"/>
        <end position="110"/>
    </location>
</feature>
<protein>
    <recommendedName>
        <fullName evidence="4">Glycosyltransferase RgtA/B/C/D-like domain-containing protein</fullName>
    </recommendedName>
</protein>
<reference evidence="2 3" key="1">
    <citation type="submission" date="2017-05" db="EMBL/GenBank/DDBJ databases">
        <title>Vagococcus spp. assemblies.</title>
        <authorList>
            <person name="Gulvik C.A."/>
        </authorList>
    </citation>
    <scope>NUCLEOTIDE SEQUENCE [LARGE SCALE GENOMIC DNA]</scope>
    <source>
        <strain evidence="2 3">SS1995</strain>
    </source>
</reference>
<feature type="transmembrane region" description="Helical" evidence="1">
    <location>
        <begin position="122"/>
        <end position="139"/>
    </location>
</feature>
<evidence type="ECO:0000313" key="2">
    <source>
        <dbReference type="EMBL" id="RSU00585.1"/>
    </source>
</evidence>
<feature type="transmembrane region" description="Helical" evidence="1">
    <location>
        <begin position="312"/>
        <end position="329"/>
    </location>
</feature>
<accession>A0A430A2D6</accession>
<feature type="transmembrane region" description="Helical" evidence="1">
    <location>
        <begin position="184"/>
        <end position="208"/>
    </location>
</feature>
<feature type="transmembrane region" description="Helical" evidence="1">
    <location>
        <begin position="365"/>
        <end position="383"/>
    </location>
</feature>
<proteinExistence type="predicted"/>
<dbReference type="OrthoDB" id="5056808at2"/>
<feature type="transmembrane region" description="Helical" evidence="1">
    <location>
        <begin position="15"/>
        <end position="34"/>
    </location>
</feature>
<keyword evidence="1" id="KW-0812">Transmembrane</keyword>
<gene>
    <name evidence="2" type="ORF">CBF37_00805</name>
</gene>
<evidence type="ECO:0000256" key="1">
    <source>
        <dbReference type="SAM" id="Phobius"/>
    </source>
</evidence>
<keyword evidence="3" id="KW-1185">Reference proteome</keyword>
<keyword evidence="1" id="KW-1133">Transmembrane helix</keyword>